<proteinExistence type="predicted"/>
<reference evidence="1 2" key="1">
    <citation type="journal article" date="2010" name="Science">
        <title>Genomic comparison of the ants Camponotus floridanus and Harpegnathos saltator.</title>
        <authorList>
            <person name="Bonasio R."/>
            <person name="Zhang G."/>
            <person name="Ye C."/>
            <person name="Mutti N.S."/>
            <person name="Fang X."/>
            <person name="Qin N."/>
            <person name="Donahue G."/>
            <person name="Yang P."/>
            <person name="Li Q."/>
            <person name="Li C."/>
            <person name="Zhang P."/>
            <person name="Huang Z."/>
            <person name="Berger S.L."/>
            <person name="Reinberg D."/>
            <person name="Wang J."/>
            <person name="Liebig J."/>
        </authorList>
    </citation>
    <scope>NUCLEOTIDE SEQUENCE [LARGE SCALE GENOMIC DNA]</scope>
    <source>
        <strain evidence="2">C129</strain>
    </source>
</reference>
<dbReference type="Proteomes" id="UP000000311">
    <property type="component" value="Unassembled WGS sequence"/>
</dbReference>
<evidence type="ECO:0000313" key="1">
    <source>
        <dbReference type="EMBL" id="EFN66007.1"/>
    </source>
</evidence>
<feature type="non-terminal residue" evidence="1">
    <location>
        <position position="105"/>
    </location>
</feature>
<evidence type="ECO:0000313" key="2">
    <source>
        <dbReference type="Proteomes" id="UP000000311"/>
    </source>
</evidence>
<dbReference type="InParanoid" id="E2AKM8"/>
<feature type="non-terminal residue" evidence="1">
    <location>
        <position position="1"/>
    </location>
</feature>
<dbReference type="OMA" id="HIITHYP"/>
<sequence length="105" mass="12544">LSASKMHYLVDHLVIFIGDLVPIGNPIWKLYLMIRQITNIVLFDIVSNEIIDFFSSTISQYLKLYSEHFKDKLKLKHHNLHYSQLMRKFDPLKYMSSIRFEGKLR</sequence>
<protein>
    <submittedName>
        <fullName evidence="1">Uncharacterized protein</fullName>
    </submittedName>
</protein>
<keyword evidence="2" id="KW-1185">Reference proteome</keyword>
<gene>
    <name evidence="1" type="ORF">EAG_09243</name>
</gene>
<dbReference type="EMBL" id="GL440336">
    <property type="protein sequence ID" value="EFN66007.1"/>
    <property type="molecule type" value="Genomic_DNA"/>
</dbReference>
<organism evidence="2">
    <name type="scientific">Camponotus floridanus</name>
    <name type="common">Florida carpenter ant</name>
    <dbReference type="NCBI Taxonomy" id="104421"/>
    <lineage>
        <taxon>Eukaryota</taxon>
        <taxon>Metazoa</taxon>
        <taxon>Ecdysozoa</taxon>
        <taxon>Arthropoda</taxon>
        <taxon>Hexapoda</taxon>
        <taxon>Insecta</taxon>
        <taxon>Pterygota</taxon>
        <taxon>Neoptera</taxon>
        <taxon>Endopterygota</taxon>
        <taxon>Hymenoptera</taxon>
        <taxon>Apocrita</taxon>
        <taxon>Aculeata</taxon>
        <taxon>Formicoidea</taxon>
        <taxon>Formicidae</taxon>
        <taxon>Formicinae</taxon>
        <taxon>Camponotus</taxon>
    </lineage>
</organism>
<accession>E2AKM8</accession>
<dbReference type="AlphaFoldDB" id="E2AKM8"/>
<name>E2AKM8_CAMFO</name>